<dbReference type="PANTHER" id="PTHR20854:SF4">
    <property type="entry name" value="INOSITOL-1-MONOPHOSPHATASE-RELATED"/>
    <property type="match status" value="1"/>
</dbReference>
<protein>
    <recommendedName>
        <fullName evidence="7">Inositol-1-monophosphatase</fullName>
        <ecNumber evidence="7">3.1.3.25</ecNumber>
    </recommendedName>
</protein>
<dbReference type="InterPro" id="IPR020583">
    <property type="entry name" value="Inositol_monoP_metal-BS"/>
</dbReference>
<dbReference type="Gene3D" id="3.30.540.10">
    <property type="entry name" value="Fructose-1,6-Bisphosphatase, subunit A, domain 1"/>
    <property type="match status" value="1"/>
</dbReference>
<evidence type="ECO:0000256" key="2">
    <source>
        <dbReference type="ARBA" id="ARBA00001946"/>
    </source>
</evidence>
<comment type="catalytic activity">
    <reaction evidence="1 7">
        <text>a myo-inositol phosphate + H2O = myo-inositol + phosphate</text>
        <dbReference type="Rhea" id="RHEA:24056"/>
        <dbReference type="ChEBI" id="CHEBI:15377"/>
        <dbReference type="ChEBI" id="CHEBI:17268"/>
        <dbReference type="ChEBI" id="CHEBI:43474"/>
        <dbReference type="ChEBI" id="CHEBI:84139"/>
        <dbReference type="EC" id="3.1.3.25"/>
    </reaction>
</comment>
<dbReference type="SUPFAM" id="SSF56655">
    <property type="entry name" value="Carbohydrate phosphatase"/>
    <property type="match status" value="1"/>
</dbReference>
<evidence type="ECO:0000256" key="6">
    <source>
        <dbReference type="ARBA" id="ARBA00022842"/>
    </source>
</evidence>
<evidence type="ECO:0000256" key="1">
    <source>
        <dbReference type="ARBA" id="ARBA00001033"/>
    </source>
</evidence>
<dbReference type="InterPro" id="IPR000760">
    <property type="entry name" value="Inositol_monophosphatase-like"/>
</dbReference>
<dbReference type="PROSITE" id="PS00630">
    <property type="entry name" value="IMP_2"/>
    <property type="match status" value="1"/>
</dbReference>
<reference evidence="9" key="1">
    <citation type="journal article" date="2019" name="Int. J. Syst. Evol. Microbiol.">
        <title>The Global Catalogue of Microorganisms (GCM) 10K type strain sequencing project: providing services to taxonomists for standard genome sequencing and annotation.</title>
        <authorList>
            <consortium name="The Broad Institute Genomics Platform"/>
            <consortium name="The Broad Institute Genome Sequencing Center for Infectious Disease"/>
            <person name="Wu L."/>
            <person name="Ma J."/>
        </authorList>
    </citation>
    <scope>NUCLEOTIDE SEQUENCE [LARGE SCALE GENOMIC DNA]</scope>
    <source>
        <strain evidence="9">JCM 14370</strain>
    </source>
</reference>
<evidence type="ECO:0000256" key="5">
    <source>
        <dbReference type="ARBA" id="ARBA00022801"/>
    </source>
</evidence>
<evidence type="ECO:0000256" key="7">
    <source>
        <dbReference type="RuleBase" id="RU364068"/>
    </source>
</evidence>
<comment type="similarity">
    <text evidence="3 7">Belongs to the inositol monophosphatase superfamily.</text>
</comment>
<evidence type="ECO:0000256" key="4">
    <source>
        <dbReference type="ARBA" id="ARBA00022723"/>
    </source>
</evidence>
<dbReference type="EC" id="3.1.3.25" evidence="7"/>
<name>A0ABQ2CXV9_9DEIO</name>
<dbReference type="PANTHER" id="PTHR20854">
    <property type="entry name" value="INOSITOL MONOPHOSPHATASE"/>
    <property type="match status" value="1"/>
</dbReference>
<dbReference type="Pfam" id="PF00459">
    <property type="entry name" value="Inositol_P"/>
    <property type="match status" value="1"/>
</dbReference>
<gene>
    <name evidence="8" type="primary">hisN</name>
    <name evidence="8" type="ORF">GCM10008938_11960</name>
</gene>
<dbReference type="InterPro" id="IPR022337">
    <property type="entry name" value="Inositol_monophosphatase_SuhB"/>
</dbReference>
<dbReference type="InterPro" id="IPR020550">
    <property type="entry name" value="Inositol_monophosphatase_CS"/>
</dbReference>
<dbReference type="PROSITE" id="PS00629">
    <property type="entry name" value="IMP_1"/>
    <property type="match status" value="1"/>
</dbReference>
<dbReference type="EMBL" id="BMOD01000003">
    <property type="protein sequence ID" value="GGJ27450.1"/>
    <property type="molecule type" value="Genomic_DNA"/>
</dbReference>
<organism evidence="8 9">
    <name type="scientific">Deinococcus roseus</name>
    <dbReference type="NCBI Taxonomy" id="392414"/>
    <lineage>
        <taxon>Bacteria</taxon>
        <taxon>Thermotogati</taxon>
        <taxon>Deinococcota</taxon>
        <taxon>Deinococci</taxon>
        <taxon>Deinococcales</taxon>
        <taxon>Deinococcaceae</taxon>
        <taxon>Deinococcus</taxon>
    </lineage>
</organism>
<comment type="cofactor">
    <cofactor evidence="2 7">
        <name>Mg(2+)</name>
        <dbReference type="ChEBI" id="CHEBI:18420"/>
    </cofactor>
</comment>
<dbReference type="PRINTS" id="PR01959">
    <property type="entry name" value="SBIMPHPHTASE"/>
</dbReference>
<accession>A0ABQ2CXV9</accession>
<keyword evidence="6 7" id="KW-0460">Magnesium</keyword>
<dbReference type="InterPro" id="IPR033942">
    <property type="entry name" value="IMPase"/>
</dbReference>
<keyword evidence="4 7" id="KW-0479">Metal-binding</keyword>
<keyword evidence="9" id="KW-1185">Reference proteome</keyword>
<proteinExistence type="inferred from homology"/>
<dbReference type="CDD" id="cd01639">
    <property type="entry name" value="IMPase"/>
    <property type="match status" value="1"/>
</dbReference>
<keyword evidence="5 7" id="KW-0378">Hydrolase</keyword>
<evidence type="ECO:0000256" key="3">
    <source>
        <dbReference type="ARBA" id="ARBA00009759"/>
    </source>
</evidence>
<comment type="caution">
    <text evidence="8">The sequence shown here is derived from an EMBL/GenBank/DDBJ whole genome shotgun (WGS) entry which is preliminary data.</text>
</comment>
<dbReference type="Gene3D" id="3.40.190.80">
    <property type="match status" value="1"/>
</dbReference>
<sequence length="260" mass="27811">MNSMSGTHALDIAILAARAAGQLQLEGRKNLKSFEQKSHFNDLVTEVDRESEAIIRHTILTHFPDHEILGEEGGSVGSSANRWIVDPLDGTHNYVRDLPMSGVSIAFEQDGELIAGVVFDPARDELFTAVRGKGAFLNGEGISVSTYGSMQDPLALATGFSRHPGSREVSLKQFTTLIQMGLSVRRYSSSTLTLAYVACGRLDAYWDLKLAPWDTAAGTLLVQEAGGQVTAVSGEAQQAGGSLLATNGVLHTELVQLLGQ</sequence>
<dbReference type="PRINTS" id="PR00377">
    <property type="entry name" value="IMPHPHTASES"/>
</dbReference>
<evidence type="ECO:0000313" key="8">
    <source>
        <dbReference type="EMBL" id="GGJ27450.1"/>
    </source>
</evidence>
<evidence type="ECO:0000313" key="9">
    <source>
        <dbReference type="Proteomes" id="UP000632222"/>
    </source>
</evidence>
<dbReference type="Proteomes" id="UP000632222">
    <property type="component" value="Unassembled WGS sequence"/>
</dbReference>